<comment type="caution">
    <text evidence="2">The sequence shown here is derived from an EMBL/GenBank/DDBJ whole genome shotgun (WGS) entry which is preliminary data.</text>
</comment>
<evidence type="ECO:0008006" key="4">
    <source>
        <dbReference type="Google" id="ProtNLM"/>
    </source>
</evidence>
<dbReference type="Pfam" id="PF04801">
    <property type="entry name" value="RPC5"/>
    <property type="match status" value="1"/>
</dbReference>
<organism evidence="2">
    <name type="scientific">Salvia splendens</name>
    <name type="common">Scarlet sage</name>
    <dbReference type="NCBI Taxonomy" id="180675"/>
    <lineage>
        <taxon>Eukaryota</taxon>
        <taxon>Viridiplantae</taxon>
        <taxon>Streptophyta</taxon>
        <taxon>Embryophyta</taxon>
        <taxon>Tracheophyta</taxon>
        <taxon>Spermatophyta</taxon>
        <taxon>Magnoliopsida</taxon>
        <taxon>eudicotyledons</taxon>
        <taxon>Gunneridae</taxon>
        <taxon>Pentapetalae</taxon>
        <taxon>asterids</taxon>
        <taxon>lamiids</taxon>
        <taxon>Lamiales</taxon>
        <taxon>Lamiaceae</taxon>
        <taxon>Nepetoideae</taxon>
        <taxon>Mentheae</taxon>
        <taxon>Salviinae</taxon>
        <taxon>Salvia</taxon>
        <taxon>Salvia subgen. Calosphace</taxon>
        <taxon>core Calosphace</taxon>
    </lineage>
</organism>
<feature type="region of interest" description="Disordered" evidence="1">
    <location>
        <begin position="504"/>
        <end position="555"/>
    </location>
</feature>
<protein>
    <recommendedName>
        <fullName evidence="4">DNA-directed RNA polymerase III subunit RPC5</fullName>
    </recommendedName>
</protein>
<reference evidence="2" key="2">
    <citation type="submission" date="2020-08" db="EMBL/GenBank/DDBJ databases">
        <title>Plant Genome Project.</title>
        <authorList>
            <person name="Zhang R.-G."/>
        </authorList>
    </citation>
    <scope>NUCLEOTIDE SEQUENCE</scope>
    <source>
        <strain evidence="2">Huo1</strain>
        <tissue evidence="2">Leaf</tissue>
    </source>
</reference>
<evidence type="ECO:0000256" key="1">
    <source>
        <dbReference type="SAM" id="MobiDB-lite"/>
    </source>
</evidence>
<dbReference type="InterPro" id="IPR006886">
    <property type="entry name" value="RNA_pol_III_Rpc5"/>
</dbReference>
<reference evidence="2" key="1">
    <citation type="submission" date="2018-01" db="EMBL/GenBank/DDBJ databases">
        <authorList>
            <person name="Mao J.F."/>
        </authorList>
    </citation>
    <scope>NUCLEOTIDE SEQUENCE</scope>
    <source>
        <strain evidence="2">Huo1</strain>
        <tissue evidence="2">Leaf</tissue>
    </source>
</reference>
<evidence type="ECO:0000313" key="3">
    <source>
        <dbReference type="Proteomes" id="UP000298416"/>
    </source>
</evidence>
<dbReference type="PANTHER" id="PTHR12069:SF0">
    <property type="entry name" value="DNA-DIRECTED RNA POLYMERASE III SUBUNIT RPC5"/>
    <property type="match status" value="1"/>
</dbReference>
<feature type="compositionally biased region" description="Basic and acidic residues" evidence="1">
    <location>
        <begin position="29"/>
        <end position="39"/>
    </location>
</feature>
<dbReference type="AlphaFoldDB" id="A0A8X8ZB31"/>
<keyword evidence="3" id="KW-1185">Reference proteome</keyword>
<dbReference type="Proteomes" id="UP000298416">
    <property type="component" value="Unassembled WGS sequence"/>
</dbReference>
<feature type="region of interest" description="Disordered" evidence="1">
    <location>
        <begin position="1"/>
        <end position="67"/>
    </location>
</feature>
<accession>A0A8X8ZB31</accession>
<proteinExistence type="predicted"/>
<sequence>MDIDLDYLDDGPNQAPARASRYAPKGAKSHPDSKPKPKTEPPSVSQPASKNEEVDVKPEIEPEHDNDAAAMYIDPSEKKLEVAGESVDTELAEVEVEQGEVDEVVREIDVYFSPSVDEQTRLYLFQFPLRQLWRPYELDERCEEVRVKQTSSSEVEIDLTIDVGSENYDNDADPRLKIKKQTLVPSWKPPQTNGYTIGVLTRNKLHLNPIHAAVQFRPSMRHLSETESKKKTVVSKKVNDVVKIEEQQEAKASGMSRKQISSVTLTSYCDFSYPLNRYLLQKAPGEAKDSVEESWIPLKYHSVNSGISEGHLQKMIARQGPEVSFSMSSGDYLNSLCPGSSGDSLSSKVPLRRSLLEKPLKERFETWLLEGPPLHRFDTLMHVAPDQPIEEVLAVLQELAVLVQGLWVPRTTLYAEFKEGVNGLARNIVLLLFSKDVIIKDDQIHNRLPALAKAMNQVLPKFATRRPTFRDWKLKELPDSNFIKLYPAIVKKQQENWETLEKNIDARAPGGKNGPVVKPSDSSTQANPVEPKGSIKPAAGMSSGSTPRNVMSEEDRKATRNALLKIFKINKTCSFEQISQRLREMAIDNRMRSKGSAKESETAANSIVASPHELREIISEVAVNIHGICVPKSSPDHPEYDDLRKVVIDLFLAKGPDGKLRKAHIIEAANMKLKDVSETAYKKVLQELCVSQGSEWVVRNNIPATR</sequence>
<dbReference type="EMBL" id="PNBA02000015">
    <property type="protein sequence ID" value="KAG6398068.1"/>
    <property type="molecule type" value="Genomic_DNA"/>
</dbReference>
<dbReference type="GO" id="GO:0042797">
    <property type="term" value="P:tRNA transcription by RNA polymerase III"/>
    <property type="evidence" value="ECO:0007669"/>
    <property type="project" value="TreeGrafter"/>
</dbReference>
<gene>
    <name evidence="2" type="ORF">SASPL_139519</name>
</gene>
<dbReference type="PANTHER" id="PTHR12069">
    <property type="entry name" value="DNA-DIRECTED RNA POLYMERASES III 80 KDA POLYPEPTIDE RNA POLYMERASE III SUBUNIT 5"/>
    <property type="match status" value="1"/>
</dbReference>
<name>A0A8X8ZB31_SALSN</name>
<dbReference type="GO" id="GO:0005666">
    <property type="term" value="C:RNA polymerase III complex"/>
    <property type="evidence" value="ECO:0007669"/>
    <property type="project" value="TreeGrafter"/>
</dbReference>
<evidence type="ECO:0000313" key="2">
    <source>
        <dbReference type="EMBL" id="KAG6398068.1"/>
    </source>
</evidence>
<feature type="compositionally biased region" description="Basic and acidic residues" evidence="1">
    <location>
        <begin position="50"/>
        <end position="67"/>
    </location>
</feature>